<dbReference type="GeneID" id="22113737"/>
<dbReference type="EMBL" id="KM236237">
    <property type="protein sequence ID" value="AIK68201.1"/>
    <property type="molecule type" value="Genomic_DNA"/>
</dbReference>
<evidence type="ECO:0000259" key="1">
    <source>
        <dbReference type="Pfam" id="PF15711"/>
    </source>
</evidence>
<keyword evidence="3" id="KW-1185">Reference proteome</keyword>
<evidence type="ECO:0000313" key="3">
    <source>
        <dbReference type="Proteomes" id="UP000201263"/>
    </source>
</evidence>
<dbReference type="PROSITE" id="PS52031">
    <property type="entry name" value="GG_LECTIN"/>
    <property type="match status" value="1"/>
</dbReference>
<dbReference type="InterPro" id="IPR039477">
    <property type="entry name" value="ILEI/PANDER_dom"/>
</dbReference>
<dbReference type="KEGG" id="vg:22113737"/>
<dbReference type="Proteomes" id="UP000201263">
    <property type="component" value="Segment"/>
</dbReference>
<evidence type="ECO:0000313" key="2">
    <source>
        <dbReference type="EMBL" id="AIK68201.1"/>
    </source>
</evidence>
<feature type="domain" description="ILEI/PANDER" evidence="1">
    <location>
        <begin position="62"/>
        <end position="132"/>
    </location>
</feature>
<dbReference type="RefSeq" id="YP_009097867.1">
    <property type="nucleotide sequence ID" value="NC_025414.1"/>
</dbReference>
<gene>
    <name evidence="2" type="ORF">CPTMiller_00265</name>
</gene>
<sequence>MANNEFMALFGPDSFTANVFSEANAVKYRLVVRGANLSSTLNAIEVSINGADIINRNTQRDRGINLAIIDGTTLALLDYKTFDMYGDPTTNGNALRDYLGSLPANRIVCFYSYDAIGSNANFTAIMRKIGSVAWPEERFFSNDDRRRSSYSAIYSSTMKKICMENFVGGSGSISQDDTRSFVEVVFDEFSDIGVTGIPERMVDDVQTYQNSGSLYGYHGYGSWNIGTDVFRGDIFKVTGDLYCSQELRDAGGDTYLYIWTETAGAQWVASSLLRTTNLTPDTWHSLSIYFTIPQGTENVKMGCQVYHHPSTVNVGLSQCRNVQISKVPREEVNRNGAAIGVNGVRMQTLSEVDTTGTENPIEQLLSLPVSPAGTPSNKTIVSHNFAELDYLVADPTEYTSTDTTQYLVKEWANKQYDFSKVSLSSVGAKPGDVIRVAGQLKRDATAIANNKRAFIIMQFLDANNQYIGAPQPVIIQDVSTVPNVYTFYKSEGVVPDGAVNFDFGFYRYPSNTNTGSVSVKDVKLSIVR</sequence>
<reference evidence="2 3" key="1">
    <citation type="submission" date="2014-07" db="EMBL/GenBank/DDBJ databases">
        <title>Complete Genome of Citrobacter freundii Myophage Miller.</title>
        <authorList>
            <person name="Hwang K."/>
            <person name="Luna A.J."/>
            <person name="Hernandez A.C."/>
            <person name="Everett G.F.K."/>
        </authorList>
    </citation>
    <scope>NUCLEOTIDE SEQUENCE [LARGE SCALE GENOMIC DNA]</scope>
</reference>
<accession>A0A076YPR8</accession>
<organism evidence="2 3">
    <name type="scientific">Citrobacter phage Miller</name>
    <dbReference type="NCBI Taxonomy" id="1527524"/>
    <lineage>
        <taxon>Viruses</taxon>
        <taxon>Duplodnaviria</taxon>
        <taxon>Heunggongvirae</taxon>
        <taxon>Uroviricota</taxon>
        <taxon>Caudoviricetes</taxon>
        <taxon>Pantevenvirales</taxon>
        <taxon>Straboviridae</taxon>
        <taxon>Pseudotevenvirus</taxon>
        <taxon>Pseudotevenvirus miller</taxon>
    </lineage>
</organism>
<protein>
    <submittedName>
        <fullName evidence="2">Proximal tail fiber subunit</fullName>
    </submittedName>
</protein>
<name>A0A076YPR8_9CAUD</name>
<dbReference type="Pfam" id="PF15711">
    <property type="entry name" value="ILEI"/>
    <property type="match status" value="1"/>
</dbReference>
<proteinExistence type="predicted"/>